<evidence type="ECO:0000313" key="2">
    <source>
        <dbReference type="EnsemblMetazoa" id="XP_044313443.1"/>
    </source>
</evidence>
<keyword evidence="3" id="KW-1185">Reference proteome</keyword>
<dbReference type="PANTHER" id="PTHR45786:SF74">
    <property type="entry name" value="ATP-DEPENDENT DNA HELICASE"/>
    <property type="match status" value="1"/>
</dbReference>
<dbReference type="PANTHER" id="PTHR45786">
    <property type="entry name" value="DNA BINDING PROTEIN-LIKE"/>
    <property type="match status" value="1"/>
</dbReference>
<dbReference type="EnsemblMetazoa" id="XM_044457508.1">
    <property type="protein sequence ID" value="XP_044313443.1"/>
    <property type="gene ID" value="LOC123037366"/>
</dbReference>
<reference evidence="2" key="2">
    <citation type="submission" date="2025-05" db="UniProtKB">
        <authorList>
            <consortium name="EnsemblMetazoa"/>
        </authorList>
    </citation>
    <scope>IDENTIFICATION</scope>
</reference>
<dbReference type="InterPro" id="IPR025476">
    <property type="entry name" value="Helitron_helicase-like"/>
</dbReference>
<sequence>MLGIVRKFKLQKKTQQKNTKSAHSWKVKHNSAFLYDLNLAYNSDKSVDIGIMNKRCSFCGALKWKEESKGMCCKEGKVQLPSLKTLPDPLLSLLNGDHPDHTHFMGLTRKYNNCFQMTSFGATKVFNEGYMPTFKVQGQVYHLVGSVLPASKEEAQFLQIYFIGEDNVEADFRCKNSPGVKNALVKSLQLMLHESNPYVKDFKTALKRVSKNCSQFKMVIHANKKPVRAHRGRYNAPQANEVALVLVDQQFEKRDIIIEGYNNQLKRISELHRSYDALQYPLMFCHGEDGYTIDIPKIDPVSKKNVKKTVSALDFYSFRIMLRENVWNHLHYFRALFSQFLVDMYAKIETERLNFIRLNQKKLRAESYIHLQDAIGRNDVDLAQFGQMVILPSSFTGSPRYMHEKTQDAMTYVRYYGRPDLFITFTCNPKWKEIKSALFLGQKPHDRHDIIARVFHLKVKAIMSLINSHSLFGEVQCFMYTIEWQKRGLPHAHILIWLKSKITPQQIDSIICAEIPDSEKDPLLYEIVKANMIHGPCGRLNLKSPCMNEGNCSKKFPRSLLNETVTGKDGYPKYRRRAPEDGGFTMEINGNIIDNRWVCPIIVFSCGPLRLILM</sequence>
<evidence type="ECO:0000313" key="3">
    <source>
        <dbReference type="Proteomes" id="UP001652680"/>
    </source>
</evidence>
<accession>A0ABM5J3P2</accession>
<evidence type="ECO:0000259" key="1">
    <source>
        <dbReference type="Pfam" id="PF14214"/>
    </source>
</evidence>
<dbReference type="Proteomes" id="UP001652680">
    <property type="component" value="Unassembled WGS sequence"/>
</dbReference>
<dbReference type="RefSeq" id="XP_044313443.1">
    <property type="nucleotide sequence ID" value="XM_044457508.1"/>
</dbReference>
<organism evidence="2 3">
    <name type="scientific">Drosophila rhopaloa</name>
    <name type="common">Fruit fly</name>
    <dbReference type="NCBI Taxonomy" id="1041015"/>
    <lineage>
        <taxon>Eukaryota</taxon>
        <taxon>Metazoa</taxon>
        <taxon>Ecdysozoa</taxon>
        <taxon>Arthropoda</taxon>
        <taxon>Hexapoda</taxon>
        <taxon>Insecta</taxon>
        <taxon>Pterygota</taxon>
        <taxon>Neoptera</taxon>
        <taxon>Endopterygota</taxon>
        <taxon>Diptera</taxon>
        <taxon>Brachycera</taxon>
        <taxon>Muscomorpha</taxon>
        <taxon>Ephydroidea</taxon>
        <taxon>Drosophilidae</taxon>
        <taxon>Drosophila</taxon>
        <taxon>Sophophora</taxon>
    </lineage>
</organism>
<feature type="domain" description="Helitron helicase-like" evidence="1">
    <location>
        <begin position="315"/>
        <end position="496"/>
    </location>
</feature>
<proteinExistence type="predicted"/>
<dbReference type="Pfam" id="PF14214">
    <property type="entry name" value="Helitron_like_N"/>
    <property type="match status" value="1"/>
</dbReference>
<dbReference type="GeneID" id="123037366"/>
<protein>
    <recommendedName>
        <fullName evidence="1">Helitron helicase-like domain-containing protein</fullName>
    </recommendedName>
</protein>
<name>A0ABM5J3P2_DRORH</name>
<reference evidence="3" key="1">
    <citation type="journal article" date="2021" name="Elife">
        <title>Highly contiguous assemblies of 101 drosophilid genomes.</title>
        <authorList>
            <person name="Kim B.Y."/>
            <person name="Wang J.R."/>
            <person name="Miller D.E."/>
            <person name="Barmina O."/>
            <person name="Delaney E."/>
            <person name="Thompson A."/>
            <person name="Comeault A.A."/>
            <person name="Peede D."/>
            <person name="D'Agostino E.R."/>
            <person name="Pelaez J."/>
            <person name="Aguilar J.M."/>
            <person name="Haji D."/>
            <person name="Matsunaga T."/>
            <person name="Armstrong E.E."/>
            <person name="Zych M."/>
            <person name="Ogawa Y."/>
            <person name="Stamenkovic-Radak M."/>
            <person name="Jelic M."/>
            <person name="Veselinovic M.S."/>
            <person name="Tanaskovic M."/>
            <person name="Eric P."/>
            <person name="Gao J.J."/>
            <person name="Katoh T.K."/>
            <person name="Toda M.J."/>
            <person name="Watabe H."/>
            <person name="Watada M."/>
            <person name="Davis J.S."/>
            <person name="Moyle L.C."/>
            <person name="Manoli G."/>
            <person name="Bertolini E."/>
            <person name="Kostal V."/>
            <person name="Hawley R.S."/>
            <person name="Takahashi A."/>
            <person name="Jones C.D."/>
            <person name="Price D.K."/>
            <person name="Whiteman N."/>
            <person name="Kopp A."/>
            <person name="Matute D.R."/>
            <person name="Petrov D.A."/>
        </authorList>
    </citation>
    <scope>NUCLEOTIDE SEQUENCE [LARGE SCALE GENOMIC DNA]</scope>
</reference>